<keyword evidence="5" id="KW-1185">Reference proteome</keyword>
<evidence type="ECO:0000313" key="4">
    <source>
        <dbReference type="EMBL" id="CAD5122203.1"/>
    </source>
</evidence>
<dbReference type="InterPro" id="IPR043129">
    <property type="entry name" value="ATPase_NBD"/>
</dbReference>
<evidence type="ECO:0000313" key="5">
    <source>
        <dbReference type="Proteomes" id="UP000549394"/>
    </source>
</evidence>
<keyword evidence="3" id="KW-0067">ATP-binding</keyword>
<accession>A0A7I8W0Z4</accession>
<dbReference type="InterPro" id="IPR013126">
    <property type="entry name" value="Hsp_70_fam"/>
</dbReference>
<comment type="similarity">
    <text evidence="1">Belongs to the heat shock protein 70 family.</text>
</comment>
<dbReference type="SUPFAM" id="SSF53067">
    <property type="entry name" value="Actin-like ATPase domain"/>
    <property type="match status" value="2"/>
</dbReference>
<evidence type="ECO:0000256" key="2">
    <source>
        <dbReference type="ARBA" id="ARBA00022741"/>
    </source>
</evidence>
<dbReference type="GO" id="GO:0005524">
    <property type="term" value="F:ATP binding"/>
    <property type="evidence" value="ECO:0007669"/>
    <property type="project" value="UniProtKB-KW"/>
</dbReference>
<name>A0A7I8W0Z4_9ANNE</name>
<protein>
    <submittedName>
        <fullName evidence="4">DgyrCDS10648</fullName>
    </submittedName>
</protein>
<keyword evidence="2" id="KW-0547">Nucleotide-binding</keyword>
<organism evidence="4 5">
    <name type="scientific">Dimorphilus gyrociliatus</name>
    <dbReference type="NCBI Taxonomy" id="2664684"/>
    <lineage>
        <taxon>Eukaryota</taxon>
        <taxon>Metazoa</taxon>
        <taxon>Spiralia</taxon>
        <taxon>Lophotrochozoa</taxon>
        <taxon>Annelida</taxon>
        <taxon>Polychaeta</taxon>
        <taxon>Polychaeta incertae sedis</taxon>
        <taxon>Dinophilidae</taxon>
        <taxon>Dimorphilus</taxon>
    </lineage>
</organism>
<dbReference type="PRINTS" id="PR00301">
    <property type="entry name" value="HEATSHOCK70"/>
</dbReference>
<dbReference type="Gene3D" id="3.30.420.40">
    <property type="match status" value="2"/>
</dbReference>
<dbReference type="Pfam" id="PF00012">
    <property type="entry name" value="HSP70"/>
    <property type="match status" value="1"/>
</dbReference>
<dbReference type="AlphaFoldDB" id="A0A7I8W0Z4"/>
<dbReference type="FunFam" id="3.90.640.10:FF:000010">
    <property type="entry name" value="heat shock 70 kDa protein 14"/>
    <property type="match status" value="1"/>
</dbReference>
<evidence type="ECO:0000256" key="3">
    <source>
        <dbReference type="ARBA" id="ARBA00022840"/>
    </source>
</evidence>
<reference evidence="4 5" key="1">
    <citation type="submission" date="2020-08" db="EMBL/GenBank/DDBJ databases">
        <authorList>
            <person name="Hejnol A."/>
        </authorList>
    </citation>
    <scope>NUCLEOTIDE SEQUENCE [LARGE SCALE GENOMIC DNA]</scope>
</reference>
<dbReference type="OrthoDB" id="29851at2759"/>
<dbReference type="Gene3D" id="3.90.640.10">
    <property type="entry name" value="Actin, Chain A, domain 4"/>
    <property type="match status" value="1"/>
</dbReference>
<sequence length="493" mass="54575">MATTFGVYVGNSSACVACYKDGKADIIADANGDRSMSTAVIFTEGEQVVGNAAKQSRNFKNKVLHAKKAFGLSEADLSKVDDEFGAKLTYFNEPTFKVFLNDKEKRFTPAQVLSVVFKKLRETAQSYSGLDSAPEAVICTPYNFSKHERDLMSDAAKNGGFKVLRLINEPSAALLAYDLGQDNSHESQSCLVIRHGGQTTTFTLIRIRGGVYSIIDELDENFGSDLVTQLLADHMQRDFEKRFRANIGDSIKPRAKLRNEAEQVKHTLSTLQSATCSVDSLWDGMDFQSSLTRSRLEGLCSDYVGKFVTLLKDFLQKNKINNIDSVVLSGGGCRMPLLRNKLQSMFENSQILSSINVEEATALGAAKQSAIVICSKKPELKEEDTIVTCTNYNLYVKDKTGEKIRIVEQLTPLPIRRQFQCNIDDASSAVFSFVSEEDGIEKDLGDMVIKDMEDTCSKLTMVVHVEMDSTINIHLSSADGSFAENFSFDPRDN</sequence>
<evidence type="ECO:0000256" key="1">
    <source>
        <dbReference type="ARBA" id="ARBA00007381"/>
    </source>
</evidence>
<dbReference type="PANTHER" id="PTHR45639">
    <property type="entry name" value="HSC70CB, ISOFORM G-RELATED"/>
    <property type="match status" value="1"/>
</dbReference>
<gene>
    <name evidence="4" type="ORF">DGYR_LOCUS10042</name>
</gene>
<dbReference type="Proteomes" id="UP000549394">
    <property type="component" value="Unassembled WGS sequence"/>
</dbReference>
<dbReference type="GO" id="GO:0140662">
    <property type="term" value="F:ATP-dependent protein folding chaperone"/>
    <property type="evidence" value="ECO:0007669"/>
    <property type="project" value="InterPro"/>
</dbReference>
<proteinExistence type="inferred from homology"/>
<dbReference type="EMBL" id="CAJFCJ010000016">
    <property type="protein sequence ID" value="CAD5122203.1"/>
    <property type="molecule type" value="Genomic_DNA"/>
</dbReference>
<comment type="caution">
    <text evidence="4">The sequence shown here is derived from an EMBL/GenBank/DDBJ whole genome shotgun (WGS) entry which is preliminary data.</text>
</comment>
<dbReference type="Gene3D" id="3.30.30.30">
    <property type="match status" value="1"/>
</dbReference>